<keyword evidence="2" id="KW-1185">Reference proteome</keyword>
<dbReference type="InterPro" id="IPR039340">
    <property type="entry name" value="Tfc4/TFIIIC-102/Sfc4"/>
</dbReference>
<dbReference type="Gene3D" id="1.25.40.10">
    <property type="entry name" value="Tetratricopeptide repeat domain"/>
    <property type="match status" value="1"/>
</dbReference>
<protein>
    <recommendedName>
        <fullName evidence="3">General transcription factor 3C polypeptide 3</fullName>
    </recommendedName>
</protein>
<comment type="caution">
    <text evidence="1">The sequence shown here is derived from an EMBL/GenBank/DDBJ whole genome shotgun (WGS) entry which is preliminary data.</text>
</comment>
<dbReference type="AlphaFoldDB" id="A0A8J5I2U9"/>
<dbReference type="GO" id="GO:0006383">
    <property type="term" value="P:transcription by RNA polymerase III"/>
    <property type="evidence" value="ECO:0007669"/>
    <property type="project" value="InterPro"/>
</dbReference>
<accession>A0A8J5I2U9</accession>
<dbReference type="EMBL" id="JACMSC010000004">
    <property type="protein sequence ID" value="KAG6526642.1"/>
    <property type="molecule type" value="Genomic_DNA"/>
</dbReference>
<sequence length="373" mass="42803">MVRPRKKLPKSVLFERVKLLDEQEGHNVFGGFRPVAKASELEKAHRAKKSLQRRAILKEEKKAAALAAGLDWQSDSEDETLPKVKQEPPLPDFLNEQDHLQFTLHVSTFIPNVLCLFFMLCKALVSVRRYSEALELINYTLKLEYNTISDEKREEFRSLGAHIAYSTRDPKHGYDYVRYIVQQHPHSVAAWNCYNKVISRFDSHFARHTKFLLHMRVEQKDCVMPMVIHGNQFTMISQHQAAAAEYLEAYKVQPESPLINLCAGTALINLALGKAGNMTLWLTFQEALYNVARAYHHVGLVTLAASYYEKVLAMHVKDYPIPKLPYEDSNLAANKKPGHCNLHREAAYNLHLLYKKSGAKDLARQVLKRYCTL</sequence>
<dbReference type="GO" id="GO:0000127">
    <property type="term" value="C:transcription factor TFIIIC complex"/>
    <property type="evidence" value="ECO:0007669"/>
    <property type="project" value="TreeGrafter"/>
</dbReference>
<proteinExistence type="predicted"/>
<dbReference type="PANTHER" id="PTHR23082:SF0">
    <property type="entry name" value="GENERAL TRANSCRIPTION FACTOR 3C POLYPEPTIDE 3"/>
    <property type="match status" value="1"/>
</dbReference>
<dbReference type="InterPro" id="IPR011990">
    <property type="entry name" value="TPR-like_helical_dom_sf"/>
</dbReference>
<gene>
    <name evidence="1" type="ORF">ZIOFF_016636</name>
</gene>
<dbReference type="PANTHER" id="PTHR23082">
    <property type="entry name" value="TRANSCRIPTION INITIATION FACTOR IIIC TFIIIC , POLYPEPTIDE 3-RELATED"/>
    <property type="match status" value="1"/>
</dbReference>
<reference evidence="1 2" key="1">
    <citation type="submission" date="2020-08" db="EMBL/GenBank/DDBJ databases">
        <title>Plant Genome Project.</title>
        <authorList>
            <person name="Zhang R.-G."/>
        </authorList>
    </citation>
    <scope>NUCLEOTIDE SEQUENCE [LARGE SCALE GENOMIC DNA]</scope>
    <source>
        <tissue evidence="1">Rhizome</tissue>
    </source>
</reference>
<evidence type="ECO:0000313" key="2">
    <source>
        <dbReference type="Proteomes" id="UP000734854"/>
    </source>
</evidence>
<dbReference type="Proteomes" id="UP000734854">
    <property type="component" value="Unassembled WGS sequence"/>
</dbReference>
<evidence type="ECO:0000313" key="1">
    <source>
        <dbReference type="EMBL" id="KAG6526642.1"/>
    </source>
</evidence>
<organism evidence="1 2">
    <name type="scientific">Zingiber officinale</name>
    <name type="common">Ginger</name>
    <name type="synonym">Amomum zingiber</name>
    <dbReference type="NCBI Taxonomy" id="94328"/>
    <lineage>
        <taxon>Eukaryota</taxon>
        <taxon>Viridiplantae</taxon>
        <taxon>Streptophyta</taxon>
        <taxon>Embryophyta</taxon>
        <taxon>Tracheophyta</taxon>
        <taxon>Spermatophyta</taxon>
        <taxon>Magnoliopsida</taxon>
        <taxon>Liliopsida</taxon>
        <taxon>Zingiberales</taxon>
        <taxon>Zingiberaceae</taxon>
        <taxon>Zingiber</taxon>
    </lineage>
</organism>
<dbReference type="SUPFAM" id="SSF48452">
    <property type="entry name" value="TPR-like"/>
    <property type="match status" value="1"/>
</dbReference>
<evidence type="ECO:0008006" key="3">
    <source>
        <dbReference type="Google" id="ProtNLM"/>
    </source>
</evidence>
<name>A0A8J5I2U9_ZINOF</name>